<accession>A0A6S6T7N2</accession>
<organism evidence="2">
    <name type="scientific">uncultured Campylobacterales bacterium</name>
    <dbReference type="NCBI Taxonomy" id="352960"/>
    <lineage>
        <taxon>Bacteria</taxon>
        <taxon>Pseudomonadati</taxon>
        <taxon>Campylobacterota</taxon>
        <taxon>Epsilonproteobacteria</taxon>
        <taxon>Campylobacterales</taxon>
        <taxon>environmental samples</taxon>
    </lineage>
</organism>
<proteinExistence type="predicted"/>
<dbReference type="SUPFAM" id="SSF52317">
    <property type="entry name" value="Class I glutamine amidotransferase-like"/>
    <property type="match status" value="1"/>
</dbReference>
<gene>
    <name evidence="2" type="ORF">HELGO_WM61462</name>
</gene>
<keyword evidence="2" id="KW-0436">Ligase</keyword>
<protein>
    <submittedName>
        <fullName evidence="2">Carbamoyl-phosphate synthase small chain (EC)</fullName>
        <ecNumber evidence="2">6.3.5.5</ecNumber>
    </submittedName>
</protein>
<dbReference type="GO" id="GO:0004088">
    <property type="term" value="F:carbamoyl-phosphate synthase (glutamine-hydrolyzing) activity"/>
    <property type="evidence" value="ECO:0007669"/>
    <property type="project" value="UniProtKB-EC"/>
</dbReference>
<dbReference type="Gene3D" id="3.40.50.880">
    <property type="match status" value="1"/>
</dbReference>
<dbReference type="InterPro" id="IPR017926">
    <property type="entry name" value="GATASE"/>
</dbReference>
<feature type="domain" description="Glutamine amidotransferase" evidence="1">
    <location>
        <begin position="2"/>
        <end position="28"/>
    </location>
</feature>
<reference evidence="2" key="1">
    <citation type="submission" date="2020-01" db="EMBL/GenBank/DDBJ databases">
        <authorList>
            <person name="Meier V. D."/>
            <person name="Meier V D."/>
        </authorList>
    </citation>
    <scope>NUCLEOTIDE SEQUENCE</scope>
    <source>
        <strain evidence="2">HLG_WM_MAG_12</strain>
    </source>
</reference>
<dbReference type="EMBL" id="CACVAW010000063">
    <property type="protein sequence ID" value="CAA6814964.1"/>
    <property type="molecule type" value="Genomic_DNA"/>
</dbReference>
<dbReference type="PROSITE" id="PS51273">
    <property type="entry name" value="GATASE_TYPE_1"/>
    <property type="match status" value="1"/>
</dbReference>
<evidence type="ECO:0000313" key="2">
    <source>
        <dbReference type="EMBL" id="CAA6814964.1"/>
    </source>
</evidence>
<dbReference type="EC" id="6.3.5.5" evidence="2"/>
<sequence>MPVFSVQHHPEAGPGPNDSKYIFKEFLNIL</sequence>
<dbReference type="InterPro" id="IPR029062">
    <property type="entry name" value="Class_I_gatase-like"/>
</dbReference>
<name>A0A6S6T7N2_9BACT</name>
<dbReference type="AlphaFoldDB" id="A0A6S6T7N2"/>
<evidence type="ECO:0000259" key="1">
    <source>
        <dbReference type="Pfam" id="PF00117"/>
    </source>
</evidence>
<dbReference type="Pfam" id="PF00117">
    <property type="entry name" value="GATase"/>
    <property type="match status" value="1"/>
</dbReference>